<proteinExistence type="predicted"/>
<dbReference type="SUPFAM" id="SSF117281">
    <property type="entry name" value="Kelch motif"/>
    <property type="match status" value="1"/>
</dbReference>
<evidence type="ECO:0000313" key="10">
    <source>
        <dbReference type="EMBL" id="KAK0137522.1"/>
    </source>
</evidence>
<protein>
    <submittedName>
        <fullName evidence="10">Host cell factor 2</fullName>
    </submittedName>
</protein>
<dbReference type="InterPro" id="IPR059124">
    <property type="entry name" value="Kelch_HCF"/>
</dbReference>
<evidence type="ECO:0000256" key="2">
    <source>
        <dbReference type="ARBA" id="ARBA00022441"/>
    </source>
</evidence>
<dbReference type="PANTHER" id="PTHR46003">
    <property type="entry name" value="HOST CELL FACTOR"/>
    <property type="match status" value="1"/>
</dbReference>
<name>A0AA47MCF9_MERPO</name>
<dbReference type="GO" id="GO:0006338">
    <property type="term" value="P:chromatin remodeling"/>
    <property type="evidence" value="ECO:0007669"/>
    <property type="project" value="TreeGrafter"/>
</dbReference>
<comment type="caution">
    <text evidence="10">The sequence shown here is derived from an EMBL/GenBank/DDBJ whole genome shotgun (WGS) entry which is preliminary data.</text>
</comment>
<feature type="domain" description="Host cell factor Kelch-repeats" evidence="9">
    <location>
        <begin position="8"/>
        <end position="362"/>
    </location>
</feature>
<dbReference type="GO" id="GO:0003713">
    <property type="term" value="F:transcription coactivator activity"/>
    <property type="evidence" value="ECO:0007669"/>
    <property type="project" value="TreeGrafter"/>
</dbReference>
<evidence type="ECO:0000256" key="5">
    <source>
        <dbReference type="ARBA" id="ARBA00022813"/>
    </source>
</evidence>
<evidence type="ECO:0000313" key="11">
    <source>
        <dbReference type="Proteomes" id="UP001174136"/>
    </source>
</evidence>
<evidence type="ECO:0000256" key="7">
    <source>
        <dbReference type="ARBA" id="ARBA00023306"/>
    </source>
</evidence>
<dbReference type="InterPro" id="IPR015915">
    <property type="entry name" value="Kelch-typ_b-propeller"/>
</dbReference>
<dbReference type="Proteomes" id="UP001174136">
    <property type="component" value="Unassembled WGS sequence"/>
</dbReference>
<keyword evidence="2" id="KW-0880">Kelch repeat</keyword>
<dbReference type="GO" id="GO:0035097">
    <property type="term" value="C:histone methyltransferase complex"/>
    <property type="evidence" value="ECO:0007669"/>
    <property type="project" value="TreeGrafter"/>
</dbReference>
<keyword evidence="4" id="KW-0677">Repeat</keyword>
<dbReference type="FunFam" id="2.120.10.80:FF:000008">
    <property type="entry name" value="host cell factor 1 isoform X1"/>
    <property type="match status" value="1"/>
</dbReference>
<dbReference type="AlphaFoldDB" id="A0AA47MCF9"/>
<evidence type="ECO:0000256" key="4">
    <source>
        <dbReference type="ARBA" id="ARBA00022737"/>
    </source>
</evidence>
<dbReference type="Pfam" id="PF13854">
    <property type="entry name" value="Kelch_HCF"/>
    <property type="match status" value="1"/>
</dbReference>
<keyword evidence="5" id="KW-0068">Autocatalytic cleavage</keyword>
<accession>A0AA47MCF9</accession>
<gene>
    <name evidence="10" type="primary">HCFC2</name>
    <name evidence="10" type="ORF">N1851_026262</name>
</gene>
<evidence type="ECO:0000256" key="6">
    <source>
        <dbReference type="ARBA" id="ARBA00023242"/>
    </source>
</evidence>
<evidence type="ECO:0000256" key="8">
    <source>
        <dbReference type="SAM" id="MobiDB-lite"/>
    </source>
</evidence>
<evidence type="ECO:0000259" key="9">
    <source>
        <dbReference type="Pfam" id="PF13854"/>
    </source>
</evidence>
<dbReference type="InterPro" id="IPR043536">
    <property type="entry name" value="HCF1/2"/>
</dbReference>
<keyword evidence="6" id="KW-0539">Nucleus</keyword>
<evidence type="ECO:0000256" key="3">
    <source>
        <dbReference type="ARBA" id="ARBA00022553"/>
    </source>
</evidence>
<comment type="subcellular location">
    <subcellularLocation>
        <location evidence="1">Nucleus</location>
    </subcellularLocation>
</comment>
<evidence type="ECO:0000256" key="1">
    <source>
        <dbReference type="ARBA" id="ARBA00004123"/>
    </source>
</evidence>
<keyword evidence="7" id="KW-0131">Cell cycle</keyword>
<dbReference type="Gene3D" id="6.10.250.2590">
    <property type="match status" value="1"/>
</dbReference>
<dbReference type="EMBL" id="JAOPHQ010004870">
    <property type="protein sequence ID" value="KAK0137522.1"/>
    <property type="molecule type" value="Genomic_DNA"/>
</dbReference>
<dbReference type="FunFam" id="2.120.10.80:FF:000015">
    <property type="entry name" value="host cell factor 1 isoform X1"/>
    <property type="match status" value="1"/>
</dbReference>
<keyword evidence="3" id="KW-0597">Phosphoprotein</keyword>
<feature type="region of interest" description="Disordered" evidence="8">
    <location>
        <begin position="462"/>
        <end position="483"/>
    </location>
</feature>
<dbReference type="Gene3D" id="2.120.10.80">
    <property type="entry name" value="Kelch-type beta propeller"/>
    <property type="match status" value="2"/>
</dbReference>
<keyword evidence="11" id="KW-1185">Reference proteome</keyword>
<reference evidence="10" key="1">
    <citation type="journal article" date="2023" name="Front. Mar. Sci.">
        <title>A new Merluccius polli reference genome to investigate the effects of global change in West African waters.</title>
        <authorList>
            <person name="Mateo J.L."/>
            <person name="Blanco-Fernandez C."/>
            <person name="Garcia-Vazquez E."/>
            <person name="Machado-Schiaffino G."/>
        </authorList>
    </citation>
    <scope>NUCLEOTIDE SEQUENCE</scope>
    <source>
        <strain evidence="10">C29</strain>
        <tissue evidence="10">Fin</tissue>
    </source>
</reference>
<organism evidence="10 11">
    <name type="scientific">Merluccius polli</name>
    <name type="common">Benguela hake</name>
    <name type="synonym">Merluccius cadenati</name>
    <dbReference type="NCBI Taxonomy" id="89951"/>
    <lineage>
        <taxon>Eukaryota</taxon>
        <taxon>Metazoa</taxon>
        <taxon>Chordata</taxon>
        <taxon>Craniata</taxon>
        <taxon>Vertebrata</taxon>
        <taxon>Euteleostomi</taxon>
        <taxon>Actinopterygii</taxon>
        <taxon>Neopterygii</taxon>
        <taxon>Teleostei</taxon>
        <taxon>Neoteleostei</taxon>
        <taxon>Acanthomorphata</taxon>
        <taxon>Zeiogadaria</taxon>
        <taxon>Gadariae</taxon>
        <taxon>Gadiformes</taxon>
        <taxon>Gadoidei</taxon>
        <taxon>Merlucciidae</taxon>
        <taxon>Merluccius</taxon>
    </lineage>
</organism>
<sequence>MSGVAEAPLWRKVHSFSGVTPRSRHGHRAAAIRELIIVFGGGNEGIAEDLHVYNTVTKQWFLPAVRGDIPPGCAAHGFVCEGTRILVFGGMVEFGKYSNSLYELQASRWLWKKLRPRPPANGPPPCARIGHSFTLAGNHCYLFGGLVNDSEEPNGNVPRYMDDFYQLELQSSSGARCWTIPETKGGRPMARESHTAVAYTGRGSPKLYIFGGMQGCRLDDLWQLDLDTMVWLSPVTKGPRPLPRSLHSANVIGNKMYIFGGWVPYSETAKPKAKGSEWICTNSLHLLNLDAMSWHDLSPADERAQQRVPQWELEDSYPGGPKPRAGHCSTTIGSRVYIWSGRDGYRKSWSYQVCCKDLWYLDTDRPSVPEAVLLIKSTVKMIHVAWRPLAAAECYLLQIQPVSAPNWQPGSDALYSGDTADPGGHRGASEYSSGVMSSRLLRGAAVERAVAQGANKYVAMEGSNGRLVPQEGRSSHTQDETDCDTGVAVPQNSSATYSWNGAILNILTIKPL</sequence>
<dbReference type="PANTHER" id="PTHR46003:SF2">
    <property type="entry name" value="HOST CELL FACTOR 2"/>
    <property type="match status" value="1"/>
</dbReference>